<protein>
    <submittedName>
        <fullName evidence="1">Uncharacterized protein</fullName>
    </submittedName>
</protein>
<sequence>MGAAAGKPAVEDVASSAGTTREGAEERLAVAERVMVEFERRCSPHDGAKVGTIWDARATCTNGALLAAVDDIVLLKEMHAFPTDSAAGRRMNGVLHAGMSRLMKEVTSLRVWDGSRLEGSTGLRFAVEKLSVSMASRGVSSSSLAFLTEDDSISTARTGDSTASTVDELLYASGGTVLLEGEFLDELSLICPGSLSVLHEVSLRVIRAGYTEELLDTFTHAPCDILDRFLSILQVGGSLETGRQVMSYDNADWWTAEEMIRRWILATKLVERALVAMQTQLHAQSNGAFDRFKKEYLMAIAKRSTSVLLRFAHGFTGTRSPEKLMCVLEMYEVLGDLVPSLLLVFTGQRHKELMSRLVEGVLAKLARALRAMMGGLVTKIRTGVSSGSGTPSATGVHPLTRCTMACIGSLAPHHTALDLILSSTRGDDGDNAEDVNSFGDLVSELIASLEANLLEISSTLRGVDGGGLWHLFQANNTGFVLKHADVLEGDDWAGWRQSRVERHVRGYVQASWAPVVACLKSGRKADVKILGKFNSALEKAYSGHARCEVPDPALRAALRKAVSDEVVVAYDAYLLRHHRLRKSARYTTESLAGLLSELFEG</sequence>
<proteinExistence type="predicted"/>
<evidence type="ECO:0000313" key="1">
    <source>
        <dbReference type="EnsemblPlants" id="AVESA.00010b.r2.7DG1351720.1.CDS"/>
    </source>
</evidence>
<keyword evidence="2" id="KW-1185">Reference proteome</keyword>
<dbReference type="Proteomes" id="UP001732700">
    <property type="component" value="Chromosome 7D"/>
</dbReference>
<organism evidence="1 2">
    <name type="scientific">Avena sativa</name>
    <name type="common">Oat</name>
    <dbReference type="NCBI Taxonomy" id="4498"/>
    <lineage>
        <taxon>Eukaryota</taxon>
        <taxon>Viridiplantae</taxon>
        <taxon>Streptophyta</taxon>
        <taxon>Embryophyta</taxon>
        <taxon>Tracheophyta</taxon>
        <taxon>Spermatophyta</taxon>
        <taxon>Magnoliopsida</taxon>
        <taxon>Liliopsida</taxon>
        <taxon>Poales</taxon>
        <taxon>Poaceae</taxon>
        <taxon>BOP clade</taxon>
        <taxon>Pooideae</taxon>
        <taxon>Poodae</taxon>
        <taxon>Poeae</taxon>
        <taxon>Poeae Chloroplast Group 1 (Aveneae type)</taxon>
        <taxon>Aveninae</taxon>
        <taxon>Avena</taxon>
    </lineage>
</organism>
<accession>A0ACD6AD66</accession>
<name>A0ACD6AD66_AVESA</name>
<reference evidence="1" key="2">
    <citation type="submission" date="2025-09" db="UniProtKB">
        <authorList>
            <consortium name="EnsemblPlants"/>
        </authorList>
    </citation>
    <scope>IDENTIFICATION</scope>
</reference>
<evidence type="ECO:0000313" key="2">
    <source>
        <dbReference type="Proteomes" id="UP001732700"/>
    </source>
</evidence>
<dbReference type="EnsemblPlants" id="AVESA.00010b.r2.7DG1351720.1">
    <property type="protein sequence ID" value="AVESA.00010b.r2.7DG1351720.1.CDS"/>
    <property type="gene ID" value="AVESA.00010b.r2.7DG1351720"/>
</dbReference>
<reference evidence="1" key="1">
    <citation type="submission" date="2021-05" db="EMBL/GenBank/DDBJ databases">
        <authorList>
            <person name="Scholz U."/>
            <person name="Mascher M."/>
            <person name="Fiebig A."/>
        </authorList>
    </citation>
    <scope>NUCLEOTIDE SEQUENCE [LARGE SCALE GENOMIC DNA]</scope>
</reference>